<dbReference type="Gene3D" id="1.20.1070.10">
    <property type="entry name" value="Rhodopsin 7-helix transmembrane proteins"/>
    <property type="match status" value="1"/>
</dbReference>
<dbReference type="OrthoDB" id="6196274at2759"/>
<dbReference type="GO" id="GO:0004930">
    <property type="term" value="F:G protein-coupled receptor activity"/>
    <property type="evidence" value="ECO:0007669"/>
    <property type="project" value="UniProtKB-KW"/>
</dbReference>
<dbReference type="PROSITE" id="PS50262">
    <property type="entry name" value="G_PROTEIN_RECEP_F1_2"/>
    <property type="match status" value="1"/>
</dbReference>
<dbReference type="EMBL" id="UYJE01000771">
    <property type="protein sequence ID" value="VDH96308.1"/>
    <property type="molecule type" value="Genomic_DNA"/>
</dbReference>
<keyword evidence="2" id="KW-1003">Cell membrane</keyword>
<keyword evidence="8" id="KW-0325">Glycoprotein</keyword>
<dbReference type="PANTHER" id="PTHR24246:SF27">
    <property type="entry name" value="ADENOSINE RECEPTOR, ISOFORM A"/>
    <property type="match status" value="1"/>
</dbReference>
<dbReference type="PANTHER" id="PTHR24246">
    <property type="entry name" value="OLFACTORY RECEPTOR AND ADENOSINE RECEPTOR"/>
    <property type="match status" value="1"/>
</dbReference>
<dbReference type="InterPro" id="IPR017452">
    <property type="entry name" value="GPCR_Rhodpsn_7TM"/>
</dbReference>
<keyword evidence="7" id="KW-0675">Receptor</keyword>
<comment type="subcellular location">
    <subcellularLocation>
        <location evidence="1">Cell membrane</location>
        <topology evidence="1">Multi-pass membrane protein</topology>
    </subcellularLocation>
</comment>
<sequence length="372" mass="42231">MSKFKTLVLCLSISDIIVVLEFLSFVIIRYTDNGKDTVEYSCAALKHVMAGTFIFSLYQCFMICLERLNATFATNKRTLHVLTSRRGVCTGSVLIQVVTAVHLVDDITRGHKPCTTPSISEPSFVLVFDLPVLLLCVVIVGVYVVIIFRIIRQQSINQNLGLGNTRSSDAMKKSTITLGIIIAVSLVGIMPRVLLAVVSMFTGETFTDFWRTLSNVLLLLNPLLDPIIYVFCVKEFRDHLKLNWSKIKNSIQPVSTVEIIQHSLNSIERCDHELWPVRITGSSYSWSVWPVRMTGSRYSWSVWSVRMTGSSYSWSVWPVRMTGSRYSWSVWPVRMTGSRYSWSVWPVRMTGSRYSWSIWPACMTGGRYSLSV</sequence>
<dbReference type="PRINTS" id="PR00237">
    <property type="entry name" value="GPCRRHODOPSN"/>
</dbReference>
<gene>
    <name evidence="12" type="ORF">MGAL_10B026306</name>
</gene>
<evidence type="ECO:0000256" key="10">
    <source>
        <dbReference type="SAM" id="Phobius"/>
    </source>
</evidence>
<evidence type="ECO:0000313" key="13">
    <source>
        <dbReference type="Proteomes" id="UP000596742"/>
    </source>
</evidence>
<keyword evidence="5" id="KW-0297">G-protein coupled receptor</keyword>
<evidence type="ECO:0000256" key="3">
    <source>
        <dbReference type="ARBA" id="ARBA00022692"/>
    </source>
</evidence>
<name>A0A8B6BVE1_MYTGA</name>
<dbReference type="SUPFAM" id="SSF81321">
    <property type="entry name" value="Family A G protein-coupled receptor-like"/>
    <property type="match status" value="1"/>
</dbReference>
<evidence type="ECO:0000256" key="4">
    <source>
        <dbReference type="ARBA" id="ARBA00022989"/>
    </source>
</evidence>
<feature type="domain" description="G-protein coupled receptors family 1 profile" evidence="11">
    <location>
        <begin position="1"/>
        <end position="229"/>
    </location>
</feature>
<evidence type="ECO:0000256" key="6">
    <source>
        <dbReference type="ARBA" id="ARBA00023136"/>
    </source>
</evidence>
<evidence type="ECO:0000259" key="11">
    <source>
        <dbReference type="PROSITE" id="PS50262"/>
    </source>
</evidence>
<dbReference type="AlphaFoldDB" id="A0A8B6BVE1"/>
<dbReference type="Proteomes" id="UP000596742">
    <property type="component" value="Unassembled WGS sequence"/>
</dbReference>
<evidence type="ECO:0000256" key="1">
    <source>
        <dbReference type="ARBA" id="ARBA00004651"/>
    </source>
</evidence>
<evidence type="ECO:0000256" key="2">
    <source>
        <dbReference type="ARBA" id="ARBA00022475"/>
    </source>
</evidence>
<protein>
    <recommendedName>
        <fullName evidence="11">G-protein coupled receptors family 1 profile domain-containing protein</fullName>
    </recommendedName>
</protein>
<evidence type="ECO:0000256" key="9">
    <source>
        <dbReference type="ARBA" id="ARBA00023224"/>
    </source>
</evidence>
<evidence type="ECO:0000256" key="8">
    <source>
        <dbReference type="ARBA" id="ARBA00023180"/>
    </source>
</evidence>
<proteinExistence type="predicted"/>
<dbReference type="InterPro" id="IPR000276">
    <property type="entry name" value="GPCR_Rhodpsn"/>
</dbReference>
<accession>A0A8B6BVE1</accession>
<keyword evidence="13" id="KW-1185">Reference proteome</keyword>
<keyword evidence="4 10" id="KW-1133">Transmembrane helix</keyword>
<feature type="transmembrane region" description="Helical" evidence="10">
    <location>
        <begin position="48"/>
        <end position="65"/>
    </location>
</feature>
<dbReference type="Pfam" id="PF00001">
    <property type="entry name" value="7tm_1"/>
    <property type="match status" value="1"/>
</dbReference>
<keyword evidence="9" id="KW-0807">Transducer</keyword>
<evidence type="ECO:0000256" key="7">
    <source>
        <dbReference type="ARBA" id="ARBA00023170"/>
    </source>
</evidence>
<feature type="transmembrane region" description="Helical" evidence="10">
    <location>
        <begin position="86"/>
        <end position="104"/>
    </location>
</feature>
<evidence type="ECO:0000313" key="12">
    <source>
        <dbReference type="EMBL" id="VDH96308.1"/>
    </source>
</evidence>
<dbReference type="GO" id="GO:0005886">
    <property type="term" value="C:plasma membrane"/>
    <property type="evidence" value="ECO:0007669"/>
    <property type="project" value="UniProtKB-SubCell"/>
</dbReference>
<feature type="transmembrane region" description="Helical" evidence="10">
    <location>
        <begin position="7"/>
        <end position="28"/>
    </location>
</feature>
<keyword evidence="6 10" id="KW-0472">Membrane</keyword>
<feature type="transmembrane region" description="Helical" evidence="10">
    <location>
        <begin position="213"/>
        <end position="232"/>
    </location>
</feature>
<feature type="transmembrane region" description="Helical" evidence="10">
    <location>
        <begin position="176"/>
        <end position="201"/>
    </location>
</feature>
<evidence type="ECO:0000256" key="5">
    <source>
        <dbReference type="ARBA" id="ARBA00023040"/>
    </source>
</evidence>
<comment type="caution">
    <text evidence="12">The sequence shown here is derived from an EMBL/GenBank/DDBJ whole genome shotgun (WGS) entry which is preliminary data.</text>
</comment>
<reference evidence="12" key="1">
    <citation type="submission" date="2018-11" db="EMBL/GenBank/DDBJ databases">
        <authorList>
            <person name="Alioto T."/>
            <person name="Alioto T."/>
        </authorList>
    </citation>
    <scope>NUCLEOTIDE SEQUENCE</scope>
</reference>
<keyword evidence="3 10" id="KW-0812">Transmembrane</keyword>
<organism evidence="12 13">
    <name type="scientific">Mytilus galloprovincialis</name>
    <name type="common">Mediterranean mussel</name>
    <dbReference type="NCBI Taxonomy" id="29158"/>
    <lineage>
        <taxon>Eukaryota</taxon>
        <taxon>Metazoa</taxon>
        <taxon>Spiralia</taxon>
        <taxon>Lophotrochozoa</taxon>
        <taxon>Mollusca</taxon>
        <taxon>Bivalvia</taxon>
        <taxon>Autobranchia</taxon>
        <taxon>Pteriomorphia</taxon>
        <taxon>Mytilida</taxon>
        <taxon>Mytiloidea</taxon>
        <taxon>Mytilidae</taxon>
        <taxon>Mytilinae</taxon>
        <taxon>Mytilus</taxon>
    </lineage>
</organism>
<feature type="transmembrane region" description="Helical" evidence="10">
    <location>
        <begin position="124"/>
        <end position="148"/>
    </location>
</feature>